<feature type="transmembrane region" description="Helical" evidence="1">
    <location>
        <begin position="361"/>
        <end position="380"/>
    </location>
</feature>
<keyword evidence="3" id="KW-1185">Reference proteome</keyword>
<evidence type="ECO:0000313" key="3">
    <source>
        <dbReference type="Proteomes" id="UP001546774"/>
    </source>
</evidence>
<feature type="transmembrane region" description="Helical" evidence="1">
    <location>
        <begin position="55"/>
        <end position="73"/>
    </location>
</feature>
<keyword evidence="1" id="KW-0812">Transmembrane</keyword>
<feature type="transmembrane region" description="Helical" evidence="1">
    <location>
        <begin position="464"/>
        <end position="485"/>
    </location>
</feature>
<proteinExistence type="predicted"/>
<comment type="caution">
    <text evidence="2">The sequence shown here is derived from an EMBL/GenBank/DDBJ whole genome shotgun (WGS) entry which is preliminary data.</text>
</comment>
<keyword evidence="1" id="KW-0472">Membrane</keyword>
<feature type="transmembrane region" description="Helical" evidence="1">
    <location>
        <begin position="497"/>
        <end position="516"/>
    </location>
</feature>
<sequence>MMNTMKNFRKNFNLKHCVIRFIMAWCFVCLIEAVWIAVTAKKKMSTLSYVGEVPVALHILTIAVLFAVLYILFEKIKNIRTEKMLLVLVTVLYAFTAVIQTPDVWFCTGMVLLLTFTFSYAFESEACTDIDMDNTAGTATQAGTSQVNTQKKGELSGRRGLHIICIVSGVLFVLFTGGCTALRVLAYEAPNFDCGLFSQMFHYMKTTFTMNTTSERDHLLSHLCVHISPDFYLLLPFYALYSKAVTLQVMQAVVIALGIVPLLGICKNHGLTRMESALTVSAYCLYPVMSGGCFYDIHENLFLPLFILLFLYFLEKENLKGSIISLILLLGVKEDAAVYAVCILVYMLFVKKKTGWKRHSIMLAASLLYFIFTTVLLSVIGDGVMTYRFDNMVYGDSGSMSGMIRTVLADPAYLVTQVLTQEKLEFIMQTMGALLFLPLVSKKWSRYILTVPYILFNLMSDYTYFHSIYFQYAFGSGTLLFYLAVVNLSELRRELRVRAVPMLAAACLLFFGATVYQRSSVIERYNSAYNQEVYANFNEALSLIPKDAGVTATTFLCPALSDRDILYELYYTDKTTEYIALDLRTGSTDFNVDDYLNNDRYETIYYKAFQIAVFRDLQYNDEK</sequence>
<gene>
    <name evidence="2" type="ORF">WMO37_07945</name>
</gene>
<feature type="transmembrane region" description="Helical" evidence="1">
    <location>
        <begin position="21"/>
        <end position="40"/>
    </location>
</feature>
<accession>A0ABV1H5H3</accession>
<dbReference type="InterPro" id="IPR018650">
    <property type="entry name" value="STSV1_Orf64"/>
</dbReference>
<feature type="transmembrane region" description="Helical" evidence="1">
    <location>
        <begin position="297"/>
        <end position="314"/>
    </location>
</feature>
<evidence type="ECO:0000313" key="2">
    <source>
        <dbReference type="EMBL" id="MEQ2554952.1"/>
    </source>
</evidence>
<feature type="transmembrane region" description="Helical" evidence="1">
    <location>
        <begin position="161"/>
        <end position="182"/>
    </location>
</feature>
<evidence type="ECO:0000256" key="1">
    <source>
        <dbReference type="SAM" id="Phobius"/>
    </source>
</evidence>
<keyword evidence="1" id="KW-1133">Transmembrane helix</keyword>
<feature type="transmembrane region" description="Helical" evidence="1">
    <location>
        <begin position="326"/>
        <end position="349"/>
    </location>
</feature>
<organism evidence="2 3">
    <name type="scientific">Lachnospira intestinalis</name>
    <dbReference type="NCBI Taxonomy" id="3133158"/>
    <lineage>
        <taxon>Bacteria</taxon>
        <taxon>Bacillati</taxon>
        <taxon>Bacillota</taxon>
        <taxon>Clostridia</taxon>
        <taxon>Lachnospirales</taxon>
        <taxon>Lachnospiraceae</taxon>
        <taxon>Lachnospira</taxon>
    </lineage>
</organism>
<dbReference type="EMBL" id="JBBMFS010000005">
    <property type="protein sequence ID" value="MEQ2554952.1"/>
    <property type="molecule type" value="Genomic_DNA"/>
</dbReference>
<feature type="transmembrane region" description="Helical" evidence="1">
    <location>
        <begin position="85"/>
        <end position="114"/>
    </location>
</feature>
<dbReference type="Proteomes" id="UP001546774">
    <property type="component" value="Unassembled WGS sequence"/>
</dbReference>
<name>A0ABV1H5H3_9FIRM</name>
<feature type="transmembrane region" description="Helical" evidence="1">
    <location>
        <begin position="247"/>
        <end position="266"/>
    </location>
</feature>
<protein>
    <submittedName>
        <fullName evidence="2">DUF2079 domain-containing protein</fullName>
    </submittedName>
</protein>
<dbReference type="Pfam" id="PF09852">
    <property type="entry name" value="DUF2079"/>
    <property type="match status" value="1"/>
</dbReference>
<reference evidence="2" key="1">
    <citation type="submission" date="2024-03" db="EMBL/GenBank/DDBJ databases">
        <title>Human intestinal bacterial collection.</title>
        <authorList>
            <person name="Pauvert C."/>
            <person name="Hitch T.C.A."/>
            <person name="Clavel T."/>
        </authorList>
    </citation>
    <scope>NUCLEOTIDE SEQUENCE [LARGE SCALE GENOMIC DNA]</scope>
    <source>
        <strain evidence="2">CLA-AA-H89B</strain>
    </source>
</reference>